<dbReference type="SUPFAM" id="SSF46785">
    <property type="entry name" value="Winged helix' DNA-binding domain"/>
    <property type="match status" value="1"/>
</dbReference>
<dbReference type="InterPro" id="IPR036390">
    <property type="entry name" value="WH_DNA-bd_sf"/>
</dbReference>
<organism evidence="5 6">
    <name type="scientific">Aliiroseovarius zhejiangensis</name>
    <dbReference type="NCBI Taxonomy" id="1632025"/>
    <lineage>
        <taxon>Bacteria</taxon>
        <taxon>Pseudomonadati</taxon>
        <taxon>Pseudomonadota</taxon>
        <taxon>Alphaproteobacteria</taxon>
        <taxon>Rhodobacterales</taxon>
        <taxon>Paracoccaceae</taxon>
        <taxon>Aliiroseovarius</taxon>
    </lineage>
</organism>
<dbReference type="Pfam" id="PF00027">
    <property type="entry name" value="cNMP_binding"/>
    <property type="match status" value="1"/>
</dbReference>
<keyword evidence="6" id="KW-1185">Reference proteome</keyword>
<evidence type="ECO:0000259" key="4">
    <source>
        <dbReference type="PROSITE" id="PS51063"/>
    </source>
</evidence>
<evidence type="ECO:0000256" key="3">
    <source>
        <dbReference type="ARBA" id="ARBA00023163"/>
    </source>
</evidence>
<dbReference type="Proteomes" id="UP000609802">
    <property type="component" value="Unassembled WGS sequence"/>
</dbReference>
<evidence type="ECO:0000256" key="1">
    <source>
        <dbReference type="ARBA" id="ARBA00023015"/>
    </source>
</evidence>
<dbReference type="Pfam" id="PF13545">
    <property type="entry name" value="HTH_Crp_2"/>
    <property type="match status" value="1"/>
</dbReference>
<dbReference type="RefSeq" id="WP_191284857.1">
    <property type="nucleotide sequence ID" value="NZ_BNCH01000001.1"/>
</dbReference>
<dbReference type="InterPro" id="IPR018490">
    <property type="entry name" value="cNMP-bd_dom_sf"/>
</dbReference>
<dbReference type="SUPFAM" id="SSF51206">
    <property type="entry name" value="cAMP-binding domain-like"/>
    <property type="match status" value="1"/>
</dbReference>
<dbReference type="SMART" id="SM00419">
    <property type="entry name" value="HTH_CRP"/>
    <property type="match status" value="1"/>
</dbReference>
<evidence type="ECO:0000256" key="2">
    <source>
        <dbReference type="ARBA" id="ARBA00023125"/>
    </source>
</evidence>
<sequence>MIESCLYRKLSHYVDIDDDSWDILARLEDAEESYSASAVVREIGTSADELFVVKSGWFYSFVLLPDGRRQIVSIRHPGDVVGFADIAYENACDTLVAASDGVLCPFPRKHLQRVFTDAPRVAALLFTLAVRDQVLLTDLLKATGRMSAREKLAYFLLELDARLRITNPDKTSFRLPLNQTEIGDTIGLTNVYVSKSLVALEQQGLVSRKDGDITILAPDVMKAMCDFQDRHSQMDVGWFPGAEDDPHVGSKP</sequence>
<reference evidence="6" key="1">
    <citation type="journal article" date="2019" name="Int. J. Syst. Evol. Microbiol.">
        <title>The Global Catalogue of Microorganisms (GCM) 10K type strain sequencing project: providing services to taxonomists for standard genome sequencing and annotation.</title>
        <authorList>
            <consortium name="The Broad Institute Genomics Platform"/>
            <consortium name="The Broad Institute Genome Sequencing Center for Infectious Disease"/>
            <person name="Wu L."/>
            <person name="Ma J."/>
        </authorList>
    </citation>
    <scope>NUCLEOTIDE SEQUENCE [LARGE SCALE GENOMIC DNA]</scope>
    <source>
        <strain evidence="6">KCTC 42443</strain>
    </source>
</reference>
<dbReference type="InterPro" id="IPR012318">
    <property type="entry name" value="HTH_CRP"/>
</dbReference>
<dbReference type="Gene3D" id="2.60.120.10">
    <property type="entry name" value="Jelly Rolls"/>
    <property type="match status" value="1"/>
</dbReference>
<gene>
    <name evidence="5" type="ORF">GCM10016455_04660</name>
</gene>
<dbReference type="PANTHER" id="PTHR24567">
    <property type="entry name" value="CRP FAMILY TRANSCRIPTIONAL REGULATORY PROTEIN"/>
    <property type="match status" value="1"/>
</dbReference>
<dbReference type="CDD" id="cd00038">
    <property type="entry name" value="CAP_ED"/>
    <property type="match status" value="1"/>
</dbReference>
<keyword evidence="1" id="KW-0805">Transcription regulation</keyword>
<dbReference type="InterPro" id="IPR014710">
    <property type="entry name" value="RmlC-like_jellyroll"/>
</dbReference>
<dbReference type="PROSITE" id="PS51063">
    <property type="entry name" value="HTH_CRP_2"/>
    <property type="match status" value="1"/>
</dbReference>
<dbReference type="InterPro" id="IPR050397">
    <property type="entry name" value="Env_Response_Regulators"/>
</dbReference>
<dbReference type="InterPro" id="IPR000595">
    <property type="entry name" value="cNMP-bd_dom"/>
</dbReference>
<evidence type="ECO:0000313" key="6">
    <source>
        <dbReference type="Proteomes" id="UP000609802"/>
    </source>
</evidence>
<keyword evidence="2" id="KW-0238">DNA-binding</keyword>
<accession>A0ABQ3IPG4</accession>
<feature type="domain" description="HTH crp-type" evidence="4">
    <location>
        <begin position="146"/>
        <end position="219"/>
    </location>
</feature>
<comment type="caution">
    <text evidence="5">The sequence shown here is derived from an EMBL/GenBank/DDBJ whole genome shotgun (WGS) entry which is preliminary data.</text>
</comment>
<evidence type="ECO:0000313" key="5">
    <source>
        <dbReference type="EMBL" id="GHE87767.1"/>
    </source>
</evidence>
<keyword evidence="3" id="KW-0804">Transcription</keyword>
<dbReference type="Gene3D" id="1.10.10.10">
    <property type="entry name" value="Winged helix-like DNA-binding domain superfamily/Winged helix DNA-binding domain"/>
    <property type="match status" value="1"/>
</dbReference>
<dbReference type="InterPro" id="IPR036388">
    <property type="entry name" value="WH-like_DNA-bd_sf"/>
</dbReference>
<name>A0ABQ3IPG4_9RHOB</name>
<dbReference type="PANTHER" id="PTHR24567:SF68">
    <property type="entry name" value="DNA-BINDING TRANSCRIPTIONAL DUAL REGULATOR CRP"/>
    <property type="match status" value="1"/>
</dbReference>
<proteinExistence type="predicted"/>
<dbReference type="EMBL" id="BNCH01000001">
    <property type="protein sequence ID" value="GHE87767.1"/>
    <property type="molecule type" value="Genomic_DNA"/>
</dbReference>
<protein>
    <submittedName>
        <fullName evidence="5">Crp/Fnr family transcriptional regulator</fullName>
    </submittedName>
</protein>